<name>A0ABT0KUC1_9GAMM</name>
<proteinExistence type="predicted"/>
<dbReference type="CDD" id="cd00093">
    <property type="entry name" value="HTH_XRE"/>
    <property type="match status" value="1"/>
</dbReference>
<reference evidence="1 2" key="1">
    <citation type="submission" date="2022-01" db="EMBL/GenBank/DDBJ databases">
        <title>Whole genome-based taxonomy of the Shewanellaceae.</title>
        <authorList>
            <person name="Martin-Rodriguez A.J."/>
        </authorList>
    </citation>
    <scope>NUCLEOTIDE SEQUENCE [LARGE SCALE GENOMIC DNA]</scope>
    <source>
        <strain evidence="1 2">DSM 24955</strain>
    </source>
</reference>
<dbReference type="SUPFAM" id="SSF47413">
    <property type="entry name" value="lambda repressor-like DNA-binding domains"/>
    <property type="match status" value="1"/>
</dbReference>
<dbReference type="Proteomes" id="UP001202134">
    <property type="component" value="Unassembled WGS sequence"/>
</dbReference>
<dbReference type="EMBL" id="JAKIKU010000014">
    <property type="protein sequence ID" value="MCL1047446.1"/>
    <property type="molecule type" value="Genomic_DNA"/>
</dbReference>
<sequence length="388" mass="44717">MEQLTKHDTTLWVNHAITYFKSIGKTQKDMAKLLGIEESRLSEMKGGSGLISQNLMAKIVEYCGAPRRNPGRYEEVELYNDLQHFFDNFKSISVNRFYRKLQKLIKNDDIYSQLLDAVSPHELHYKADKETIEAMLNELFISEEFLDKCEKYSKVLLTTVGYDERPIEDFQWCNIDEAGCRILSIAGLIIKDFDSFRLLYLFSKLFSANLGFKFCNDTPLNLQPEVPSEPVILTGKCILIMKRGSLESTIINSAFFDLIGKKKSGIQLSEYRGLKLKSEQYMPDYWQEVRCELYLSDNMNYHFLIHLSPTYIGESADIDDDSGNPLKWRGDVGPDDRLIIIRNVNSLSLYQKIEEIRKWFGLPDDSLFELKQEIAKAGGYVPGARVLL</sequence>
<dbReference type="RefSeq" id="WP_248956811.1">
    <property type="nucleotide sequence ID" value="NZ_JAKIKU010000014.1"/>
</dbReference>
<dbReference type="InterPro" id="IPR010982">
    <property type="entry name" value="Lambda_DNA-bd_dom_sf"/>
</dbReference>
<accession>A0ABT0KUC1</accession>
<protein>
    <submittedName>
        <fullName evidence="1">Helix-turn-helix transcriptional regulator</fullName>
    </submittedName>
</protein>
<dbReference type="InterPro" id="IPR001387">
    <property type="entry name" value="Cro/C1-type_HTH"/>
</dbReference>
<evidence type="ECO:0000313" key="1">
    <source>
        <dbReference type="EMBL" id="MCL1047446.1"/>
    </source>
</evidence>
<gene>
    <name evidence="1" type="ORF">L2737_19275</name>
</gene>
<evidence type="ECO:0000313" key="2">
    <source>
        <dbReference type="Proteomes" id="UP001202134"/>
    </source>
</evidence>
<comment type="caution">
    <text evidence="1">The sequence shown here is derived from an EMBL/GenBank/DDBJ whole genome shotgun (WGS) entry which is preliminary data.</text>
</comment>
<organism evidence="1 2">
    <name type="scientific">Shewanella electrodiphila</name>
    <dbReference type="NCBI Taxonomy" id="934143"/>
    <lineage>
        <taxon>Bacteria</taxon>
        <taxon>Pseudomonadati</taxon>
        <taxon>Pseudomonadota</taxon>
        <taxon>Gammaproteobacteria</taxon>
        <taxon>Alteromonadales</taxon>
        <taxon>Shewanellaceae</taxon>
        <taxon>Shewanella</taxon>
    </lineage>
</organism>
<keyword evidence="2" id="KW-1185">Reference proteome</keyword>